<dbReference type="InterPro" id="IPR011006">
    <property type="entry name" value="CheY-like_superfamily"/>
</dbReference>
<dbReference type="PANTHER" id="PTHR45138">
    <property type="entry name" value="REGULATORY COMPONENTS OF SENSORY TRANSDUCTION SYSTEM"/>
    <property type="match status" value="1"/>
</dbReference>
<evidence type="ECO:0000259" key="2">
    <source>
        <dbReference type="PROSITE" id="PS50110"/>
    </source>
</evidence>
<dbReference type="GO" id="GO:1902201">
    <property type="term" value="P:negative regulation of bacterial-type flagellum-dependent cell motility"/>
    <property type="evidence" value="ECO:0007669"/>
    <property type="project" value="TreeGrafter"/>
</dbReference>
<dbReference type="InterPro" id="IPR029787">
    <property type="entry name" value="Nucleotide_cyclase"/>
</dbReference>
<accession>A0A9P1KL12</accession>
<dbReference type="EC" id="2.7.7.65" evidence="4"/>
<dbReference type="Gene3D" id="3.40.50.2300">
    <property type="match status" value="1"/>
</dbReference>
<dbReference type="NCBIfam" id="TIGR00254">
    <property type="entry name" value="GGDEF"/>
    <property type="match status" value="1"/>
</dbReference>
<dbReference type="CDD" id="cd01949">
    <property type="entry name" value="GGDEF"/>
    <property type="match status" value="1"/>
</dbReference>
<dbReference type="SUPFAM" id="SSF52172">
    <property type="entry name" value="CheY-like"/>
    <property type="match status" value="1"/>
</dbReference>
<evidence type="ECO:0000259" key="3">
    <source>
        <dbReference type="PROSITE" id="PS50887"/>
    </source>
</evidence>
<dbReference type="PROSITE" id="PS50887">
    <property type="entry name" value="GGDEF"/>
    <property type="match status" value="1"/>
</dbReference>
<dbReference type="SUPFAM" id="SSF55073">
    <property type="entry name" value="Nucleotide cyclase"/>
    <property type="match status" value="1"/>
</dbReference>
<dbReference type="FunFam" id="3.30.70.270:FF:000001">
    <property type="entry name" value="Diguanylate cyclase domain protein"/>
    <property type="match status" value="1"/>
</dbReference>
<gene>
    <name evidence="4" type="ORF">ARTHRO_60986</name>
</gene>
<dbReference type="PANTHER" id="PTHR45138:SF9">
    <property type="entry name" value="DIGUANYLATE CYCLASE DGCM-RELATED"/>
    <property type="match status" value="1"/>
</dbReference>
<evidence type="ECO:0000313" key="5">
    <source>
        <dbReference type="Proteomes" id="UP000032946"/>
    </source>
</evidence>
<dbReference type="Pfam" id="PF00072">
    <property type="entry name" value="Response_reg"/>
    <property type="match status" value="1"/>
</dbReference>
<dbReference type="PROSITE" id="PS50110">
    <property type="entry name" value="RESPONSE_REGULATORY"/>
    <property type="match status" value="1"/>
</dbReference>
<dbReference type="GO" id="GO:0043709">
    <property type="term" value="P:cell adhesion involved in single-species biofilm formation"/>
    <property type="evidence" value="ECO:0007669"/>
    <property type="project" value="TreeGrafter"/>
</dbReference>
<evidence type="ECO:0000256" key="1">
    <source>
        <dbReference type="PROSITE-ProRule" id="PRU00169"/>
    </source>
</evidence>
<feature type="domain" description="GGDEF" evidence="3">
    <location>
        <begin position="184"/>
        <end position="317"/>
    </location>
</feature>
<dbReference type="InterPro" id="IPR001789">
    <property type="entry name" value="Sig_transdc_resp-reg_receiver"/>
</dbReference>
<dbReference type="GO" id="GO:0052621">
    <property type="term" value="F:diguanylate cyclase activity"/>
    <property type="evidence" value="ECO:0007669"/>
    <property type="project" value="UniProtKB-EC"/>
</dbReference>
<protein>
    <submittedName>
        <fullName evidence="4">Two-component response regulator, modulated diguanylate cyclase</fullName>
        <ecNumber evidence="4">2.7.7.65</ecNumber>
    </submittedName>
</protein>
<dbReference type="GO" id="GO:0000160">
    <property type="term" value="P:phosphorelay signal transduction system"/>
    <property type="evidence" value="ECO:0007669"/>
    <property type="project" value="InterPro"/>
</dbReference>
<dbReference type="InterPro" id="IPR050469">
    <property type="entry name" value="Diguanylate_Cyclase"/>
</dbReference>
<keyword evidence="5" id="KW-1185">Reference proteome</keyword>
<sequence length="322" mass="36216">MELIAQCVVNCFQPENFLILIVDDVSKNLQVVGAMLDDVGYATTFATSGKQAIERVKTANPDLILLDLMMPEINGLQVCEHLKADPLYAEIPIIFLTASNESEHLLQAFSQGAVDYVTKPYKAPELLARVKTHLELKYTRDELKQALVELEKLATTDPLTGIANRRHLLTLAEREFQRTHRYNNPFSVLMIDIDHFKLINDNYGHNIGDEALKIMADVTVNALRKVDIFGRFGGEEFVVFLPETQADEALLVAERIREAIATTPIYVDDQTIHITVSIGVTIYESSEMSLDGLLMEADKALYDAKKQGRNQVVIYTKFNQVN</sequence>
<dbReference type="AlphaFoldDB" id="A0A9P1KL12"/>
<dbReference type="RefSeq" id="WP_006622606.1">
    <property type="nucleotide sequence ID" value="NZ_FO818640.1"/>
</dbReference>
<dbReference type="SMART" id="SM00448">
    <property type="entry name" value="REC"/>
    <property type="match status" value="1"/>
</dbReference>
<dbReference type="GO" id="GO:0005886">
    <property type="term" value="C:plasma membrane"/>
    <property type="evidence" value="ECO:0007669"/>
    <property type="project" value="TreeGrafter"/>
</dbReference>
<feature type="domain" description="Response regulatory" evidence="2">
    <location>
        <begin position="18"/>
        <end position="134"/>
    </location>
</feature>
<organism evidence="4 5">
    <name type="scientific">Limnospira indica PCC 8005</name>
    <dbReference type="NCBI Taxonomy" id="376219"/>
    <lineage>
        <taxon>Bacteria</taxon>
        <taxon>Bacillati</taxon>
        <taxon>Cyanobacteriota</taxon>
        <taxon>Cyanophyceae</taxon>
        <taxon>Oscillatoriophycideae</taxon>
        <taxon>Oscillatoriales</taxon>
        <taxon>Sirenicapillariaceae</taxon>
        <taxon>Limnospira</taxon>
    </lineage>
</organism>
<dbReference type="Pfam" id="PF00990">
    <property type="entry name" value="GGDEF"/>
    <property type="match status" value="1"/>
</dbReference>
<feature type="modified residue" description="4-aspartylphosphate" evidence="1">
    <location>
        <position position="67"/>
    </location>
</feature>
<evidence type="ECO:0000313" key="4">
    <source>
        <dbReference type="EMBL" id="CDM98385.1"/>
    </source>
</evidence>
<dbReference type="Proteomes" id="UP000032946">
    <property type="component" value="Chromosome"/>
</dbReference>
<keyword evidence="4" id="KW-0808">Transferase</keyword>
<dbReference type="Gene3D" id="3.30.70.270">
    <property type="match status" value="1"/>
</dbReference>
<keyword evidence="1" id="KW-0597">Phosphoprotein</keyword>
<dbReference type="EMBL" id="FO818640">
    <property type="protein sequence ID" value="CDM98385.1"/>
    <property type="molecule type" value="Genomic_DNA"/>
</dbReference>
<dbReference type="CDD" id="cd19920">
    <property type="entry name" value="REC_PA4781-like"/>
    <property type="match status" value="1"/>
</dbReference>
<dbReference type="SMART" id="SM00267">
    <property type="entry name" value="GGDEF"/>
    <property type="match status" value="1"/>
</dbReference>
<reference evidence="4 5" key="1">
    <citation type="submission" date="2014-02" db="EMBL/GenBank/DDBJ databases">
        <authorList>
            <person name="Genoscope - CEA"/>
        </authorList>
    </citation>
    <scope>NUCLEOTIDE SEQUENCE [LARGE SCALE GENOMIC DNA]</scope>
    <source>
        <strain evidence="4 5">PCC 8005</strain>
    </source>
</reference>
<name>A0A9P1KL12_9CYAN</name>
<keyword evidence="4" id="KW-0548">Nucleotidyltransferase</keyword>
<proteinExistence type="predicted"/>
<dbReference type="InterPro" id="IPR043128">
    <property type="entry name" value="Rev_trsase/Diguanyl_cyclase"/>
</dbReference>
<dbReference type="InterPro" id="IPR000160">
    <property type="entry name" value="GGDEF_dom"/>
</dbReference>